<comment type="caution">
    <text evidence="3">The sequence shown here is derived from an EMBL/GenBank/DDBJ whole genome shotgun (WGS) entry which is preliminary data.</text>
</comment>
<sequence length="416" mass="44904">MPEPAIEHDGPADAAMPPEPADDTVAPDVTVTPEPRENADLLIWMTWPLVSWTMPVLMYLLMLKSGGWEMLLLLPFMILIVPGLALLGLLPRFILRRAGAKTSPSIVSIAMIVNWWSQILLALSHRGLGDSGGIDSILGDAFGIRDGTQASLSGIAIIVAVLSYLAAVVSASMLADAPGRRRMPSWVVAVVMLVVPLLFLGVVKGVAMAGEAQEEAAAAAEAREWDDAQRSLVPLRQDIAENGWTIDCCGMDDDDPRSYENGQKRLASMSVYMSVQMEGVPADLFDEMVDVAAAHDWEVTDTEIPASEPTTDATPAPAPDPTAVPAPLARGQAWTGTLTATDDEERLLTIRVESVAGAADPSSIVSVELRTVPRPAADVVEVLWWERLTEEDERQPPVDGITFRYDEWPSLLRLAV</sequence>
<keyword evidence="2" id="KW-0812">Transmembrane</keyword>
<dbReference type="EMBL" id="JYJB01000008">
    <property type="protein sequence ID" value="KJL48148.1"/>
    <property type="molecule type" value="Genomic_DNA"/>
</dbReference>
<dbReference type="PATRIC" id="fig|273678.4.peg.1781"/>
<evidence type="ECO:0000313" key="3">
    <source>
        <dbReference type="EMBL" id="KJL48148.1"/>
    </source>
</evidence>
<keyword evidence="4" id="KW-1185">Reference proteome</keyword>
<feature type="transmembrane region" description="Helical" evidence="2">
    <location>
        <begin position="73"/>
        <end position="94"/>
    </location>
</feature>
<feature type="transmembrane region" description="Helical" evidence="2">
    <location>
        <begin position="186"/>
        <end position="207"/>
    </location>
</feature>
<feature type="transmembrane region" description="Helical" evidence="2">
    <location>
        <begin position="106"/>
        <end position="123"/>
    </location>
</feature>
<protein>
    <submittedName>
        <fullName evidence="3">Uncharacterized protein</fullName>
    </submittedName>
</protein>
<feature type="region of interest" description="Disordered" evidence="1">
    <location>
        <begin position="1"/>
        <end position="26"/>
    </location>
</feature>
<reference evidence="3 4" key="1">
    <citation type="submission" date="2015-02" db="EMBL/GenBank/DDBJ databases">
        <title>Draft genome sequences of ten Microbacterium spp. with emphasis on heavy metal contaminated environments.</title>
        <authorList>
            <person name="Corretto E."/>
        </authorList>
    </citation>
    <scope>NUCLEOTIDE SEQUENCE [LARGE SCALE GENOMIC DNA]</scope>
    <source>
        <strain evidence="3 4">SA35</strain>
    </source>
</reference>
<feature type="compositionally biased region" description="Low complexity" evidence="1">
    <location>
        <begin position="305"/>
        <end position="315"/>
    </location>
</feature>
<evidence type="ECO:0000256" key="2">
    <source>
        <dbReference type="SAM" id="Phobius"/>
    </source>
</evidence>
<proteinExistence type="predicted"/>
<gene>
    <name evidence="3" type="ORF">RS84_01777</name>
</gene>
<feature type="transmembrane region" description="Helical" evidence="2">
    <location>
        <begin position="41"/>
        <end position="61"/>
    </location>
</feature>
<evidence type="ECO:0000313" key="4">
    <source>
        <dbReference type="Proteomes" id="UP000033900"/>
    </source>
</evidence>
<feature type="region of interest" description="Disordered" evidence="1">
    <location>
        <begin position="302"/>
        <end position="324"/>
    </location>
</feature>
<organism evidence="3 4">
    <name type="scientific">Microbacterium hydrocarbonoxydans</name>
    <dbReference type="NCBI Taxonomy" id="273678"/>
    <lineage>
        <taxon>Bacteria</taxon>
        <taxon>Bacillati</taxon>
        <taxon>Actinomycetota</taxon>
        <taxon>Actinomycetes</taxon>
        <taxon>Micrococcales</taxon>
        <taxon>Microbacteriaceae</taxon>
        <taxon>Microbacterium</taxon>
    </lineage>
</organism>
<keyword evidence="2" id="KW-1133">Transmembrane helix</keyword>
<evidence type="ECO:0000256" key="1">
    <source>
        <dbReference type="SAM" id="MobiDB-lite"/>
    </source>
</evidence>
<dbReference type="RefSeq" id="WP_045257387.1">
    <property type="nucleotide sequence ID" value="NZ_JYJB01000008.1"/>
</dbReference>
<feature type="compositionally biased region" description="Basic and acidic residues" evidence="1">
    <location>
        <begin position="1"/>
        <end position="11"/>
    </location>
</feature>
<dbReference type="STRING" id="273678.RS84_01777"/>
<dbReference type="AlphaFoldDB" id="A0A0M2HUK9"/>
<accession>A0A0M2HUK9</accession>
<feature type="transmembrane region" description="Helical" evidence="2">
    <location>
        <begin position="152"/>
        <end position="174"/>
    </location>
</feature>
<dbReference type="Proteomes" id="UP000033900">
    <property type="component" value="Unassembled WGS sequence"/>
</dbReference>
<name>A0A0M2HUK9_9MICO</name>
<keyword evidence="2" id="KW-0472">Membrane</keyword>
<dbReference type="OrthoDB" id="10003752at2"/>